<sequence length="119" mass="12463">MRAVPACLIDDSTGGTGYIGGTVLDTLVQKHPAYEITALLRNVPANFASLYPNVKIVRGDYDASETLSKAASEADIVVHNGDSDHQPSLTAIVKGLLDSNSASKPKFLLHLSGTGIIAD</sequence>
<gene>
    <name evidence="2" type="ORF">HII31_01232</name>
</gene>
<evidence type="ECO:0000259" key="1">
    <source>
        <dbReference type="Pfam" id="PF13460"/>
    </source>
</evidence>
<dbReference type="InterPro" id="IPR036291">
    <property type="entry name" value="NAD(P)-bd_dom_sf"/>
</dbReference>
<dbReference type="EMBL" id="JABCIY010000015">
    <property type="protein sequence ID" value="KAF7197422.1"/>
    <property type="molecule type" value="Genomic_DNA"/>
</dbReference>
<evidence type="ECO:0000313" key="2">
    <source>
        <dbReference type="EMBL" id="KAF7197422.1"/>
    </source>
</evidence>
<dbReference type="AlphaFoldDB" id="A0A8H6RV15"/>
<evidence type="ECO:0000313" key="3">
    <source>
        <dbReference type="Proteomes" id="UP000660729"/>
    </source>
</evidence>
<dbReference type="SUPFAM" id="SSF51735">
    <property type="entry name" value="NAD(P)-binding Rossmann-fold domains"/>
    <property type="match status" value="1"/>
</dbReference>
<organism evidence="2 3">
    <name type="scientific">Pseudocercospora fuligena</name>
    <dbReference type="NCBI Taxonomy" id="685502"/>
    <lineage>
        <taxon>Eukaryota</taxon>
        <taxon>Fungi</taxon>
        <taxon>Dikarya</taxon>
        <taxon>Ascomycota</taxon>
        <taxon>Pezizomycotina</taxon>
        <taxon>Dothideomycetes</taxon>
        <taxon>Dothideomycetidae</taxon>
        <taxon>Mycosphaerellales</taxon>
        <taxon>Mycosphaerellaceae</taxon>
        <taxon>Pseudocercospora</taxon>
    </lineage>
</organism>
<dbReference type="Proteomes" id="UP000660729">
    <property type="component" value="Unassembled WGS sequence"/>
</dbReference>
<dbReference type="GO" id="GO:0004029">
    <property type="term" value="F:aldehyde dehydrogenase (NAD+) activity"/>
    <property type="evidence" value="ECO:0007669"/>
    <property type="project" value="TreeGrafter"/>
</dbReference>
<comment type="caution">
    <text evidence="2">The sequence shown here is derived from an EMBL/GenBank/DDBJ whole genome shotgun (WGS) entry which is preliminary data.</text>
</comment>
<name>A0A8H6RV15_9PEZI</name>
<reference evidence="2" key="1">
    <citation type="submission" date="2020-04" db="EMBL/GenBank/DDBJ databases">
        <title>Draft genome resource of the tomato pathogen Pseudocercospora fuligena.</title>
        <authorList>
            <person name="Zaccaron A."/>
        </authorList>
    </citation>
    <scope>NUCLEOTIDE SEQUENCE</scope>
    <source>
        <strain evidence="2">PF001</strain>
    </source>
</reference>
<dbReference type="Gene3D" id="3.40.50.720">
    <property type="entry name" value="NAD(P)-binding Rossmann-like Domain"/>
    <property type="match status" value="1"/>
</dbReference>
<dbReference type="Pfam" id="PF13460">
    <property type="entry name" value="NAD_binding_10"/>
    <property type="match status" value="1"/>
</dbReference>
<keyword evidence="3" id="KW-1185">Reference proteome</keyword>
<feature type="domain" description="NAD(P)-binding" evidence="1">
    <location>
        <begin position="14"/>
        <end position="99"/>
    </location>
</feature>
<protein>
    <recommendedName>
        <fullName evidence="1">NAD(P)-binding domain-containing protein</fullName>
    </recommendedName>
</protein>
<proteinExistence type="predicted"/>
<dbReference type="PANTHER" id="PTHR48079:SF6">
    <property type="entry name" value="NAD(P)-BINDING DOMAIN-CONTAINING PROTEIN-RELATED"/>
    <property type="match status" value="1"/>
</dbReference>
<dbReference type="PANTHER" id="PTHR48079">
    <property type="entry name" value="PROTEIN YEEZ"/>
    <property type="match status" value="1"/>
</dbReference>
<dbReference type="InterPro" id="IPR016040">
    <property type="entry name" value="NAD(P)-bd_dom"/>
</dbReference>
<dbReference type="InterPro" id="IPR051783">
    <property type="entry name" value="NAD(P)-dependent_oxidoreduct"/>
</dbReference>
<accession>A0A8H6RV15</accession>
<dbReference type="OrthoDB" id="2130169at2759"/>
<dbReference type="GO" id="GO:0005737">
    <property type="term" value="C:cytoplasm"/>
    <property type="evidence" value="ECO:0007669"/>
    <property type="project" value="TreeGrafter"/>
</dbReference>